<proteinExistence type="predicted"/>
<feature type="compositionally biased region" description="Basic and acidic residues" evidence="1">
    <location>
        <begin position="206"/>
        <end position="232"/>
    </location>
</feature>
<feature type="region of interest" description="Disordered" evidence="1">
    <location>
        <begin position="206"/>
        <end position="278"/>
    </location>
</feature>
<feature type="region of interest" description="Disordered" evidence="1">
    <location>
        <begin position="1"/>
        <end position="97"/>
    </location>
</feature>
<dbReference type="EMBL" id="JBJJXI010000078">
    <property type="protein sequence ID" value="KAL3395648.1"/>
    <property type="molecule type" value="Genomic_DNA"/>
</dbReference>
<comment type="caution">
    <text evidence="2">The sequence shown here is derived from an EMBL/GenBank/DDBJ whole genome shotgun (WGS) entry which is preliminary data.</text>
</comment>
<gene>
    <name evidence="2" type="ORF">TKK_010187</name>
</gene>
<protein>
    <submittedName>
        <fullName evidence="2">Uncharacterized protein</fullName>
    </submittedName>
</protein>
<dbReference type="AlphaFoldDB" id="A0ABD2WRB1"/>
<feature type="region of interest" description="Disordered" evidence="1">
    <location>
        <begin position="396"/>
        <end position="440"/>
    </location>
</feature>
<evidence type="ECO:0000313" key="3">
    <source>
        <dbReference type="Proteomes" id="UP001627154"/>
    </source>
</evidence>
<dbReference type="Proteomes" id="UP001627154">
    <property type="component" value="Unassembled WGS sequence"/>
</dbReference>
<sequence>MFRESSGFDEASHKSMTSRSSAYASDMDYETSSEYMQSARSSSSTDSFESSDPRDIEDDLGRGTLDSDEPRPLNRSSSTADIGGPKHPETIAGPSCHVPGIRSAACLSDEPRISITIANEVAAGEGIDRPRTSGPVENQPRTFFLESLEDVGGANEAGDRESCLRDDSTRQRTGFHLQLDSDRTPLVRLGHASRVWPERGLDRSRLLQKPDDSRSKEASAREDVERATERSIDASAKGCPARRAGSRRKQRDATRAVPHRSRVGQQTASASATTTRYNHSRGVESILRIDYELQPLNIKLSRLLAEFRAMNLSNKGQIDEAALVVLSSKGPVPTKQQPLRCLRRGSVGGFGSGSPTQPLQQRLLRNSTQANELEMDVLLAKEEDERSPLGLAVDCAASSSGAKHPAAASLGSARSTEEPRQAKSEFEPLDCFAPEQRSFG</sequence>
<feature type="compositionally biased region" description="Basic and acidic residues" evidence="1">
    <location>
        <begin position="415"/>
        <end position="426"/>
    </location>
</feature>
<organism evidence="2 3">
    <name type="scientific">Trichogramma kaykai</name>
    <dbReference type="NCBI Taxonomy" id="54128"/>
    <lineage>
        <taxon>Eukaryota</taxon>
        <taxon>Metazoa</taxon>
        <taxon>Ecdysozoa</taxon>
        <taxon>Arthropoda</taxon>
        <taxon>Hexapoda</taxon>
        <taxon>Insecta</taxon>
        <taxon>Pterygota</taxon>
        <taxon>Neoptera</taxon>
        <taxon>Endopterygota</taxon>
        <taxon>Hymenoptera</taxon>
        <taxon>Apocrita</taxon>
        <taxon>Proctotrupomorpha</taxon>
        <taxon>Chalcidoidea</taxon>
        <taxon>Trichogrammatidae</taxon>
        <taxon>Trichogramma</taxon>
    </lineage>
</organism>
<reference evidence="2 3" key="1">
    <citation type="journal article" date="2024" name="bioRxiv">
        <title>A reference genome for Trichogramma kaykai: A tiny desert-dwelling parasitoid wasp with competing sex-ratio distorters.</title>
        <authorList>
            <person name="Culotta J."/>
            <person name="Lindsey A.R."/>
        </authorList>
    </citation>
    <scope>NUCLEOTIDE SEQUENCE [LARGE SCALE GENOMIC DNA]</scope>
    <source>
        <strain evidence="2 3">KSX58</strain>
    </source>
</reference>
<evidence type="ECO:0000313" key="2">
    <source>
        <dbReference type="EMBL" id="KAL3395648.1"/>
    </source>
</evidence>
<accession>A0ABD2WRB1</accession>
<name>A0ABD2WRB1_9HYME</name>
<evidence type="ECO:0000256" key="1">
    <source>
        <dbReference type="SAM" id="MobiDB-lite"/>
    </source>
</evidence>
<feature type="compositionally biased region" description="Polar residues" evidence="1">
    <location>
        <begin position="14"/>
        <end position="23"/>
    </location>
</feature>
<keyword evidence="3" id="KW-1185">Reference proteome</keyword>
<feature type="compositionally biased region" description="Low complexity" evidence="1">
    <location>
        <begin position="38"/>
        <end position="50"/>
    </location>
</feature>